<reference evidence="2" key="1">
    <citation type="submission" date="2021-02" db="EMBL/GenBank/DDBJ databases">
        <authorList>
            <person name="Bekaert M."/>
        </authorList>
    </citation>
    <scope>NUCLEOTIDE SEQUENCE</scope>
    <source>
        <strain evidence="2">IoA-00</strain>
    </source>
</reference>
<dbReference type="PANTHER" id="PTHR10378">
    <property type="entry name" value="LIM DOMAIN-BINDING PROTEIN"/>
    <property type="match status" value="1"/>
</dbReference>
<dbReference type="InterPro" id="IPR029005">
    <property type="entry name" value="LIM-bd/SEUSS"/>
</dbReference>
<evidence type="ECO:0000313" key="3">
    <source>
        <dbReference type="Proteomes" id="UP000675881"/>
    </source>
</evidence>
<dbReference type="Pfam" id="PF01803">
    <property type="entry name" value="LIM_bind"/>
    <property type="match status" value="1"/>
</dbReference>
<feature type="region of interest" description="Disordered" evidence="1">
    <location>
        <begin position="39"/>
        <end position="173"/>
    </location>
</feature>
<gene>
    <name evidence="2" type="ORF">LSAA_6845</name>
</gene>
<feature type="region of interest" description="Disordered" evidence="1">
    <location>
        <begin position="236"/>
        <end position="256"/>
    </location>
</feature>
<name>A0A7R8CN35_LEPSM</name>
<evidence type="ECO:0000256" key="1">
    <source>
        <dbReference type="SAM" id="MobiDB-lite"/>
    </source>
</evidence>
<keyword evidence="3" id="KW-1185">Reference proteome</keyword>
<proteinExistence type="predicted"/>
<organism evidence="2 3">
    <name type="scientific">Lepeophtheirus salmonis</name>
    <name type="common">Salmon louse</name>
    <name type="synonym">Caligus salmonis</name>
    <dbReference type="NCBI Taxonomy" id="72036"/>
    <lineage>
        <taxon>Eukaryota</taxon>
        <taxon>Metazoa</taxon>
        <taxon>Ecdysozoa</taxon>
        <taxon>Arthropoda</taxon>
        <taxon>Crustacea</taxon>
        <taxon>Multicrustacea</taxon>
        <taxon>Hexanauplia</taxon>
        <taxon>Copepoda</taxon>
        <taxon>Siphonostomatoida</taxon>
        <taxon>Caligidae</taxon>
        <taxon>Lepeophtheirus</taxon>
    </lineage>
</organism>
<feature type="compositionally biased region" description="Low complexity" evidence="1">
    <location>
        <begin position="54"/>
        <end position="75"/>
    </location>
</feature>
<feature type="compositionally biased region" description="Low complexity" evidence="1">
    <location>
        <begin position="247"/>
        <end position="256"/>
    </location>
</feature>
<protein>
    <submittedName>
        <fullName evidence="2">LDB1</fullName>
    </submittedName>
</protein>
<feature type="compositionally biased region" description="Low complexity" evidence="1">
    <location>
        <begin position="132"/>
        <end position="150"/>
    </location>
</feature>
<sequence>MVEGEGEWSEDLESSSNSKISIILEEPVSNWRGHYPGSVGMENGPLGGGGGGPSPNFASPNGPGTPTMPGTPTYPIQNYGPSPVGGPSQLVPCGPPSGPHGFVGSPVGNSGPSTPGPMVHTPIGNGGGPGNSNGPNSNILNNGGNSNIVQQPPPPPPNHCGQQPPNSFSSSTSVQRNGILWSVCAKFSFVNFLKLGWITFSTFLWTQWPSNRPSSYGEGECRVRSHPHHHQYLGGPPQNYGPPPGMHHPGMSPGHHGAPMGPHMGAPPPHFMDRMDPNRHMAMPPQPDYRIHEMNKRLQQRTDDNGPKRYTISRTLIPRYFRKSFHNNSITMDCDQCTVVTLHGKPMFTKSIIKKVFTEGRLVVEFSFDDSMRIRSWHFSIRNHRELIPRSVLALQDPGMPMESLPKTLLDKDLRVRLSTTSGCVSYWNLCKSSCQDIRRML</sequence>
<dbReference type="OrthoDB" id="774557at2759"/>
<dbReference type="EMBL" id="HG994581">
    <property type="protein sequence ID" value="CAF2870878.1"/>
    <property type="molecule type" value="Genomic_DNA"/>
</dbReference>
<dbReference type="AlphaFoldDB" id="A0A7R8CN35"/>
<accession>A0A7R8CN35</accession>
<evidence type="ECO:0000313" key="2">
    <source>
        <dbReference type="EMBL" id="CAF2870878.1"/>
    </source>
</evidence>
<dbReference type="Proteomes" id="UP000675881">
    <property type="component" value="Chromosome 2"/>
</dbReference>